<dbReference type="GO" id="GO:0006685">
    <property type="term" value="P:sphingomyelin catabolic process"/>
    <property type="evidence" value="ECO:0007669"/>
    <property type="project" value="TreeGrafter"/>
</dbReference>
<evidence type="ECO:0000313" key="7">
    <source>
        <dbReference type="Proteomes" id="UP000092444"/>
    </source>
</evidence>
<dbReference type="GO" id="GO:0050290">
    <property type="term" value="F:sphingomyelin phosphodiesterase D activity"/>
    <property type="evidence" value="ECO:0007669"/>
    <property type="project" value="InterPro"/>
</dbReference>
<evidence type="ECO:0000256" key="5">
    <source>
        <dbReference type="SAM" id="Phobius"/>
    </source>
</evidence>
<feature type="transmembrane region" description="Helical" evidence="5">
    <location>
        <begin position="793"/>
        <end position="812"/>
    </location>
</feature>
<dbReference type="PANTHER" id="PTHR12988:SF6">
    <property type="entry name" value="SPHINGOMYELIN PHOSPHODIESTERASE 4"/>
    <property type="match status" value="1"/>
</dbReference>
<name>A0A1B0FJ06_GLOMM</name>
<dbReference type="GO" id="GO:0016020">
    <property type="term" value="C:membrane"/>
    <property type="evidence" value="ECO:0007669"/>
    <property type="project" value="UniProtKB-SubCell"/>
</dbReference>
<keyword evidence="2 5" id="KW-0812">Transmembrane</keyword>
<dbReference type="InterPro" id="IPR024129">
    <property type="entry name" value="Sphingomy_SMPD4"/>
</dbReference>
<organism evidence="6 7">
    <name type="scientific">Glossina morsitans morsitans</name>
    <name type="common">Savannah tsetse fly</name>
    <dbReference type="NCBI Taxonomy" id="37546"/>
    <lineage>
        <taxon>Eukaryota</taxon>
        <taxon>Metazoa</taxon>
        <taxon>Ecdysozoa</taxon>
        <taxon>Arthropoda</taxon>
        <taxon>Hexapoda</taxon>
        <taxon>Insecta</taxon>
        <taxon>Pterygota</taxon>
        <taxon>Neoptera</taxon>
        <taxon>Endopterygota</taxon>
        <taxon>Diptera</taxon>
        <taxon>Brachycera</taxon>
        <taxon>Muscomorpha</taxon>
        <taxon>Hippoboscoidea</taxon>
        <taxon>Glossinidae</taxon>
        <taxon>Glossina</taxon>
    </lineage>
</organism>
<proteinExistence type="predicted"/>
<dbReference type="EMBL" id="CCAG010022756">
    <property type="status" value="NOT_ANNOTATED_CDS"/>
    <property type="molecule type" value="Genomic_DNA"/>
</dbReference>
<dbReference type="PhylomeDB" id="A0A1B0FJ06"/>
<dbReference type="Pfam" id="PF14724">
    <property type="entry name" value="mit_SMPDase"/>
    <property type="match status" value="3"/>
</dbReference>
<evidence type="ECO:0000256" key="3">
    <source>
        <dbReference type="ARBA" id="ARBA00022989"/>
    </source>
</evidence>
<dbReference type="Proteomes" id="UP000092444">
    <property type="component" value="Unassembled WGS sequence"/>
</dbReference>
<sequence length="837" mass="97795">MEIKSNFGFKPQQLPQTLLLGLIKFLYLDMELRFLRYLCYAFRSVNNESVVEEIDPKTYFNSNYEPAMLEGLSKMRLGQEVSMEITKTNEMFFPNMTQYYDKNVNRVLELLNYPILERCNQLESLFNECNIRELQDIFPNVVQSVFGIGDRGIGWGLRTTTKKSAPQFFDTLFAFFAPMGPLFQICYRLLNDAIKFEMNLDQLPHKINEMIQTGQYSLFYADLLNVDTFRRQVISLSLNAFDYYILHFCIYATFPLHKMYPAALQVHNEHMKTVYFFLTAEYLCNFLPCRPDSVVMPPNICPTVKSPQPMPIQPLQPKRSPKYLKIPSASVYDASNSNAQFIRNTVSPRVHAWRTESVLHFFIDTWLRYDIDETRDLPSSEFIRVVRILIKQTHSFANSAYIDETPMVNLRKLAQPMMRAPFYPFLKSTIGRWPLDSSFSVVLELWLSYIQPWRYGFDWQLQKSNENNIEFSTDNRYQTFILDNLIIYTQIFVHILSRFERLDFTSFPNVIMLHRLVKVFNQTGLPAKLLQAEQSFGGSYLKYDSPRKQNTSANSPGSYEWDNLHYDDGYTPMFGDAMQNTIKKFLKTICIARNQVMKEIIAKTEENKERYKSLGIFKRIFNKIFEEMSCDVQKMKEYNKIPDILESAVHTLGGMFNVDVPDISGEEIDTSSTNCTQPHFSLYDDSNYLDVSRISPFQMMSNLANIKASVDPALLPIQTNECAFLVRLLHRLSCKMNEKFHQEIEALWYRSDIKGKLARRIFYGPMTTQWFDKPYGESALCEQQLPPRLSLRYFASYQCLFFVAIFCIIGYIKCHTVIIGIIAAIMVLLTFLYIYSF</sequence>
<protein>
    <submittedName>
        <fullName evidence="6">Uncharacterized protein</fullName>
    </submittedName>
</protein>
<evidence type="ECO:0000256" key="1">
    <source>
        <dbReference type="ARBA" id="ARBA00004167"/>
    </source>
</evidence>
<dbReference type="PANTHER" id="PTHR12988">
    <property type="entry name" value="SPHINGOMYELIN PHOSPHODIESTERASE 4"/>
    <property type="match status" value="1"/>
</dbReference>
<dbReference type="GO" id="GO:0046513">
    <property type="term" value="P:ceramide biosynthetic process"/>
    <property type="evidence" value="ECO:0007669"/>
    <property type="project" value="TreeGrafter"/>
</dbReference>
<evidence type="ECO:0000313" key="6">
    <source>
        <dbReference type="EnsemblMetazoa" id="GMOY003834-PA"/>
    </source>
</evidence>
<keyword evidence="4 5" id="KW-0472">Membrane</keyword>
<dbReference type="VEuPathDB" id="VectorBase:GMOY003834"/>
<accession>A0A1B0FJ06</accession>
<reference evidence="6" key="1">
    <citation type="submission" date="2020-05" db="UniProtKB">
        <authorList>
            <consortium name="EnsemblMetazoa"/>
        </authorList>
    </citation>
    <scope>IDENTIFICATION</scope>
    <source>
        <strain evidence="6">Yale</strain>
    </source>
</reference>
<keyword evidence="7" id="KW-1185">Reference proteome</keyword>
<dbReference type="EnsemblMetazoa" id="GMOY003834-RA">
    <property type="protein sequence ID" value="GMOY003834-PA"/>
    <property type="gene ID" value="GMOY003834"/>
</dbReference>
<dbReference type="STRING" id="37546.A0A1B0FJ06"/>
<keyword evidence="3 5" id="KW-1133">Transmembrane helix</keyword>
<evidence type="ECO:0000256" key="2">
    <source>
        <dbReference type="ARBA" id="ARBA00022692"/>
    </source>
</evidence>
<comment type="subcellular location">
    <subcellularLocation>
        <location evidence="1">Membrane</location>
        <topology evidence="1">Single-pass membrane protein</topology>
    </subcellularLocation>
</comment>
<dbReference type="GO" id="GO:0046475">
    <property type="term" value="P:glycerophospholipid catabolic process"/>
    <property type="evidence" value="ECO:0007669"/>
    <property type="project" value="TreeGrafter"/>
</dbReference>
<dbReference type="AlphaFoldDB" id="A0A1B0FJ06"/>
<evidence type="ECO:0000256" key="4">
    <source>
        <dbReference type="ARBA" id="ARBA00023136"/>
    </source>
</evidence>
<feature type="transmembrane region" description="Helical" evidence="5">
    <location>
        <begin position="817"/>
        <end position="835"/>
    </location>
</feature>